<dbReference type="EMBL" id="JAKELL010000036">
    <property type="protein sequence ID" value="KAH8989566.1"/>
    <property type="molecule type" value="Genomic_DNA"/>
</dbReference>
<comment type="caution">
    <text evidence="2">The sequence shown here is derived from an EMBL/GenBank/DDBJ whole genome shotgun (WGS) entry which is preliminary data.</text>
</comment>
<proteinExistence type="predicted"/>
<keyword evidence="3" id="KW-1185">Reference proteome</keyword>
<reference evidence="2" key="1">
    <citation type="submission" date="2022-01" db="EMBL/GenBank/DDBJ databases">
        <title>Comparative genomics reveals a dynamic genome evolution in the ectomycorrhizal milk-cap (Lactarius) mushrooms.</title>
        <authorList>
            <consortium name="DOE Joint Genome Institute"/>
            <person name="Lebreton A."/>
            <person name="Tang N."/>
            <person name="Kuo A."/>
            <person name="LaButti K."/>
            <person name="Drula E."/>
            <person name="Barry K."/>
            <person name="Clum A."/>
            <person name="Lipzen A."/>
            <person name="Mousain D."/>
            <person name="Ng V."/>
            <person name="Wang R."/>
            <person name="Wang X."/>
            <person name="Dai Y."/>
            <person name="Henrissat B."/>
            <person name="Grigoriev I.V."/>
            <person name="Guerin-Laguette A."/>
            <person name="Yu F."/>
            <person name="Martin F.M."/>
        </authorList>
    </citation>
    <scope>NUCLEOTIDE SEQUENCE</scope>
    <source>
        <strain evidence="2">QP</strain>
    </source>
</reference>
<keyword evidence="1" id="KW-0472">Membrane</keyword>
<sequence length="110" mass="12184">MSQPFSPSRSQPTLSRSVLSTISRLFATPMADQLTESQSMPDVPLTEFPPSRRRGIIMTTLILSGTHYAILYNATIVLIYVIYFPRSGSETIIWNPQGIPGSLISENPDI</sequence>
<evidence type="ECO:0000313" key="3">
    <source>
        <dbReference type="Proteomes" id="UP001201163"/>
    </source>
</evidence>
<dbReference type="AlphaFoldDB" id="A0AAD4LFD8"/>
<feature type="transmembrane region" description="Helical" evidence="1">
    <location>
        <begin position="61"/>
        <end position="83"/>
    </location>
</feature>
<protein>
    <submittedName>
        <fullName evidence="2">Uncharacterized protein</fullName>
    </submittedName>
</protein>
<keyword evidence="1" id="KW-1133">Transmembrane helix</keyword>
<organism evidence="2 3">
    <name type="scientific">Lactarius akahatsu</name>
    <dbReference type="NCBI Taxonomy" id="416441"/>
    <lineage>
        <taxon>Eukaryota</taxon>
        <taxon>Fungi</taxon>
        <taxon>Dikarya</taxon>
        <taxon>Basidiomycota</taxon>
        <taxon>Agaricomycotina</taxon>
        <taxon>Agaricomycetes</taxon>
        <taxon>Russulales</taxon>
        <taxon>Russulaceae</taxon>
        <taxon>Lactarius</taxon>
    </lineage>
</organism>
<dbReference type="Proteomes" id="UP001201163">
    <property type="component" value="Unassembled WGS sequence"/>
</dbReference>
<evidence type="ECO:0000313" key="2">
    <source>
        <dbReference type="EMBL" id="KAH8989566.1"/>
    </source>
</evidence>
<name>A0AAD4LFD8_9AGAM</name>
<accession>A0AAD4LFD8</accession>
<keyword evidence="1" id="KW-0812">Transmembrane</keyword>
<gene>
    <name evidence="2" type="ORF">EDB92DRAFT_1817085</name>
</gene>
<evidence type="ECO:0000256" key="1">
    <source>
        <dbReference type="SAM" id="Phobius"/>
    </source>
</evidence>